<protein>
    <submittedName>
        <fullName evidence="1">Uncharacterized protein</fullName>
    </submittedName>
</protein>
<evidence type="ECO:0000313" key="1">
    <source>
        <dbReference type="EMBL" id="TNN72810.1"/>
    </source>
</evidence>
<keyword evidence="2" id="KW-1185">Reference proteome</keyword>
<organism evidence="1 2">
    <name type="scientific">Liparis tanakae</name>
    <name type="common">Tanaka's snailfish</name>
    <dbReference type="NCBI Taxonomy" id="230148"/>
    <lineage>
        <taxon>Eukaryota</taxon>
        <taxon>Metazoa</taxon>
        <taxon>Chordata</taxon>
        <taxon>Craniata</taxon>
        <taxon>Vertebrata</taxon>
        <taxon>Euteleostomi</taxon>
        <taxon>Actinopterygii</taxon>
        <taxon>Neopterygii</taxon>
        <taxon>Teleostei</taxon>
        <taxon>Neoteleostei</taxon>
        <taxon>Acanthomorphata</taxon>
        <taxon>Eupercaria</taxon>
        <taxon>Perciformes</taxon>
        <taxon>Cottioidei</taxon>
        <taxon>Cottales</taxon>
        <taxon>Liparidae</taxon>
        <taxon>Liparis</taxon>
    </lineage>
</organism>
<accession>A0A4Z2I4Q6</accession>
<dbReference type="EMBL" id="SRLO01000132">
    <property type="protein sequence ID" value="TNN72810.1"/>
    <property type="molecule type" value="Genomic_DNA"/>
</dbReference>
<name>A0A4Z2I4Q6_9TELE</name>
<evidence type="ECO:0000313" key="2">
    <source>
        <dbReference type="Proteomes" id="UP000314294"/>
    </source>
</evidence>
<comment type="caution">
    <text evidence="1">The sequence shown here is derived from an EMBL/GenBank/DDBJ whole genome shotgun (WGS) entry which is preliminary data.</text>
</comment>
<reference evidence="1 2" key="1">
    <citation type="submission" date="2019-03" db="EMBL/GenBank/DDBJ databases">
        <title>First draft genome of Liparis tanakae, snailfish: a comprehensive survey of snailfish specific genes.</title>
        <authorList>
            <person name="Kim W."/>
            <person name="Song I."/>
            <person name="Jeong J.-H."/>
            <person name="Kim D."/>
            <person name="Kim S."/>
            <person name="Ryu S."/>
            <person name="Song J.Y."/>
            <person name="Lee S.K."/>
        </authorList>
    </citation>
    <scope>NUCLEOTIDE SEQUENCE [LARGE SCALE GENOMIC DNA]</scope>
    <source>
        <tissue evidence="1">Muscle</tissue>
    </source>
</reference>
<gene>
    <name evidence="1" type="ORF">EYF80_016921</name>
</gene>
<sequence>MILHDQAAPAQEEALTELSRETIQTVSLQFQLLGNYLDFVACNGKMLEVLQESSLQRYHRDGVVAHIEVPQLEEGEQR</sequence>
<dbReference type="AlphaFoldDB" id="A0A4Z2I4Q6"/>
<dbReference type="Proteomes" id="UP000314294">
    <property type="component" value="Unassembled WGS sequence"/>
</dbReference>
<proteinExistence type="predicted"/>